<feature type="signal peptide" evidence="3">
    <location>
        <begin position="1"/>
        <end position="24"/>
    </location>
</feature>
<feature type="domain" description="Alginate lyase" evidence="4">
    <location>
        <begin position="103"/>
        <end position="354"/>
    </location>
</feature>
<reference evidence="5 6" key="1">
    <citation type="submission" date="2018-04" db="EMBL/GenBank/DDBJ databases">
        <title>Adhaeribacter sp. HMF7616 genome sequencing and assembly.</title>
        <authorList>
            <person name="Kang H."/>
            <person name="Kang J."/>
            <person name="Cha I."/>
            <person name="Kim H."/>
            <person name="Joh K."/>
        </authorList>
    </citation>
    <scope>NUCLEOTIDE SEQUENCE [LARGE SCALE GENOMIC DNA]</scope>
    <source>
        <strain evidence="5 6">HMF7616</strain>
    </source>
</reference>
<evidence type="ECO:0000256" key="1">
    <source>
        <dbReference type="ARBA" id="ARBA00022729"/>
    </source>
</evidence>
<dbReference type="AlphaFoldDB" id="A0A369QJQ6"/>
<dbReference type="EMBL" id="QASA01000001">
    <property type="protein sequence ID" value="RDC64622.1"/>
    <property type="molecule type" value="Genomic_DNA"/>
</dbReference>
<evidence type="ECO:0000256" key="2">
    <source>
        <dbReference type="ARBA" id="ARBA00023239"/>
    </source>
</evidence>
<evidence type="ECO:0000313" key="5">
    <source>
        <dbReference type="EMBL" id="RDC64622.1"/>
    </source>
</evidence>
<feature type="chain" id="PRO_5016777857" description="Alginate lyase domain-containing protein" evidence="3">
    <location>
        <begin position="25"/>
        <end position="423"/>
    </location>
</feature>
<dbReference type="Proteomes" id="UP000253919">
    <property type="component" value="Unassembled WGS sequence"/>
</dbReference>
<keyword evidence="6" id="KW-1185">Reference proteome</keyword>
<dbReference type="GO" id="GO:0042597">
    <property type="term" value="C:periplasmic space"/>
    <property type="evidence" value="ECO:0007669"/>
    <property type="project" value="InterPro"/>
</dbReference>
<dbReference type="InterPro" id="IPR008397">
    <property type="entry name" value="Alginate_lyase_dom"/>
</dbReference>
<dbReference type="InterPro" id="IPR008929">
    <property type="entry name" value="Chondroitin_lyas"/>
</dbReference>
<protein>
    <recommendedName>
        <fullName evidence="4">Alginate lyase domain-containing protein</fullName>
    </recommendedName>
</protein>
<dbReference type="RefSeq" id="WP_115373752.1">
    <property type="nucleotide sequence ID" value="NZ_QASA01000001.1"/>
</dbReference>
<evidence type="ECO:0000259" key="4">
    <source>
        <dbReference type="Pfam" id="PF05426"/>
    </source>
</evidence>
<evidence type="ECO:0000313" key="6">
    <source>
        <dbReference type="Proteomes" id="UP000253919"/>
    </source>
</evidence>
<dbReference type="SUPFAM" id="SSF48230">
    <property type="entry name" value="Chondroitin AC/alginate lyase"/>
    <property type="match status" value="1"/>
</dbReference>
<dbReference type="OrthoDB" id="640151at2"/>
<gene>
    <name evidence="5" type="ORF">AHMF7616_03238</name>
</gene>
<sequence length="423" mass="47348">MKHNFRAKKVISIGLLFIFTLLNGCKFDTVPEPIETNQTNSSNLTNFIHPGIVNTQASLNSITQLNDPSTARTSSYNNQVAAFNNQFVYSDVQAYLNALPTNATVMVRATGSVPLSVDPQQREGTMRQHSVLAYSYALAYVRTGQSYFADRAKFIINRWASKFGEFDYYKVHEDGKPDTQDEQMALQAAWVAPNFAAAAEIIRYYKIGGTQAPVGFSSTELTNLAAFFNTLNGYLNTYILVTGPLNVSGKFQNKYKSNWGTSAAYAQMAMGVYLESSTIYQSGYDYIKDLMPYVIANDGAMPEFCTTDCWHPQYTLTGLAYAAEIARIHSDNSIFEFNSRLMNKGFNYAADRYDGDADTCHECSTDTSDNGKHKEVYPGVELGYRYYNLSKIGTLRTEYVTHFGKADYNFFGFTTFTHYGVAL</sequence>
<accession>A0A369QJQ6</accession>
<dbReference type="Gene3D" id="1.50.10.100">
    <property type="entry name" value="Chondroitin AC/alginate lyase"/>
    <property type="match status" value="1"/>
</dbReference>
<keyword evidence="1 3" id="KW-0732">Signal</keyword>
<keyword evidence="2" id="KW-0456">Lyase</keyword>
<dbReference type="GO" id="GO:0016829">
    <property type="term" value="F:lyase activity"/>
    <property type="evidence" value="ECO:0007669"/>
    <property type="project" value="UniProtKB-KW"/>
</dbReference>
<name>A0A369QJQ6_9BACT</name>
<organism evidence="5 6">
    <name type="scientific">Adhaeribacter pallidiroseus</name>
    <dbReference type="NCBI Taxonomy" id="2072847"/>
    <lineage>
        <taxon>Bacteria</taxon>
        <taxon>Pseudomonadati</taxon>
        <taxon>Bacteroidota</taxon>
        <taxon>Cytophagia</taxon>
        <taxon>Cytophagales</taxon>
        <taxon>Hymenobacteraceae</taxon>
        <taxon>Adhaeribacter</taxon>
    </lineage>
</organism>
<proteinExistence type="predicted"/>
<dbReference type="Pfam" id="PF05426">
    <property type="entry name" value="Alginate_lyase"/>
    <property type="match status" value="1"/>
</dbReference>
<comment type="caution">
    <text evidence="5">The sequence shown here is derived from an EMBL/GenBank/DDBJ whole genome shotgun (WGS) entry which is preliminary data.</text>
</comment>
<evidence type="ECO:0000256" key="3">
    <source>
        <dbReference type="SAM" id="SignalP"/>
    </source>
</evidence>